<keyword evidence="12" id="KW-1185">Reference proteome</keyword>
<dbReference type="GO" id="GO:0098552">
    <property type="term" value="C:side of membrane"/>
    <property type="evidence" value="ECO:0007669"/>
    <property type="project" value="UniProtKB-KW"/>
</dbReference>
<dbReference type="PANTHER" id="PTHR32077:SF3">
    <property type="entry name" value="FASCICLIN-LIKE ARABINOGALACTAN PROTEIN 7"/>
    <property type="match status" value="1"/>
</dbReference>
<keyword evidence="4" id="KW-0325">Glycoprotein</keyword>
<keyword evidence="3" id="KW-1003">Cell membrane</keyword>
<keyword evidence="9" id="KW-1133">Transmembrane helix</keyword>
<dbReference type="Pfam" id="PF02469">
    <property type="entry name" value="Fasciclin"/>
    <property type="match status" value="1"/>
</dbReference>
<evidence type="ECO:0000256" key="8">
    <source>
        <dbReference type="SAM" id="MobiDB-lite"/>
    </source>
</evidence>
<sequence length="266" mass="28258">MIIKEMALTTIFLIGSILTLWISPITAQSPPSSLLSPSPSPAPAPAPHFVNLTDLLSLTGPFHTFLNLLLQTDVIQTFQNQANNTEQGITIFVPSDSAFADIQKPSLSNLTKDQLKSLVLYHAFPKYYSLSDFNNLSRKNPVSTFAGGQYMLNLTDTSGLIQVGSDWSNPKISSSVYSTYPVAVYEVNSVLLPKAIVTTAPVLTPAPAPAPVLSPISGLAPIGEKGRGEAPKSSESTNNDSSSHGIAVSILSYFLAVAIGALLLML</sequence>
<dbReference type="SUPFAM" id="SSF82153">
    <property type="entry name" value="FAS1 domain"/>
    <property type="match status" value="1"/>
</dbReference>
<dbReference type="Proteomes" id="UP001552299">
    <property type="component" value="Unassembled WGS sequence"/>
</dbReference>
<comment type="subcellular location">
    <subcellularLocation>
        <location evidence="1">Cell membrane</location>
        <topology evidence="1">Lipid-anchor</topology>
        <topology evidence="1">GPI-anchor</topology>
    </subcellularLocation>
</comment>
<gene>
    <name evidence="11" type="ORF">M5K25_006719</name>
</gene>
<comment type="function">
    <text evidence="7">May be a cell surface adhesion protein.</text>
</comment>
<feature type="compositionally biased region" description="Low complexity" evidence="8">
    <location>
        <begin position="233"/>
        <end position="243"/>
    </location>
</feature>
<proteinExistence type="inferred from homology"/>
<evidence type="ECO:0000259" key="10">
    <source>
        <dbReference type="PROSITE" id="PS50213"/>
    </source>
</evidence>
<evidence type="ECO:0000256" key="6">
    <source>
        <dbReference type="ARBA" id="ARBA00023136"/>
    </source>
</evidence>
<evidence type="ECO:0000256" key="9">
    <source>
        <dbReference type="SAM" id="Phobius"/>
    </source>
</evidence>
<keyword evidence="6 9" id="KW-0472">Membrane</keyword>
<evidence type="ECO:0000313" key="12">
    <source>
        <dbReference type="Proteomes" id="UP001552299"/>
    </source>
</evidence>
<evidence type="ECO:0000256" key="4">
    <source>
        <dbReference type="ARBA" id="ARBA00022622"/>
    </source>
</evidence>
<dbReference type="Gene3D" id="2.30.180.10">
    <property type="entry name" value="FAS1 domain"/>
    <property type="match status" value="1"/>
</dbReference>
<dbReference type="InterPro" id="IPR000782">
    <property type="entry name" value="FAS1_domain"/>
</dbReference>
<evidence type="ECO:0000256" key="7">
    <source>
        <dbReference type="ARBA" id="ARBA00024686"/>
    </source>
</evidence>
<evidence type="ECO:0000256" key="3">
    <source>
        <dbReference type="ARBA" id="ARBA00022475"/>
    </source>
</evidence>
<dbReference type="InterPro" id="IPR036378">
    <property type="entry name" value="FAS1_dom_sf"/>
</dbReference>
<dbReference type="AlphaFoldDB" id="A0ABD0VCB4"/>
<keyword evidence="5" id="KW-0732">Signal</keyword>
<name>A0ABD0VCB4_DENTH</name>
<dbReference type="SMART" id="SM00554">
    <property type="entry name" value="FAS1"/>
    <property type="match status" value="1"/>
</dbReference>
<dbReference type="PROSITE" id="PS50213">
    <property type="entry name" value="FAS1"/>
    <property type="match status" value="1"/>
</dbReference>
<protein>
    <recommendedName>
        <fullName evidence="10">FAS1 domain-containing protein</fullName>
    </recommendedName>
</protein>
<dbReference type="InterPro" id="IPR045003">
    <property type="entry name" value="FLA_A"/>
</dbReference>
<evidence type="ECO:0000313" key="11">
    <source>
        <dbReference type="EMBL" id="KAL0922710.1"/>
    </source>
</evidence>
<comment type="caution">
    <text evidence="11">The sequence shown here is derived from an EMBL/GenBank/DDBJ whole genome shotgun (WGS) entry which is preliminary data.</text>
</comment>
<feature type="transmembrane region" description="Helical" evidence="9">
    <location>
        <begin position="246"/>
        <end position="265"/>
    </location>
</feature>
<evidence type="ECO:0000256" key="2">
    <source>
        <dbReference type="ARBA" id="ARBA00007843"/>
    </source>
</evidence>
<reference evidence="11 12" key="1">
    <citation type="journal article" date="2024" name="Plant Biotechnol. J.">
        <title>Dendrobium thyrsiflorum genome and its molecular insights into genes involved in important horticultural traits.</title>
        <authorList>
            <person name="Chen B."/>
            <person name="Wang J.Y."/>
            <person name="Zheng P.J."/>
            <person name="Li K.L."/>
            <person name="Liang Y.M."/>
            <person name="Chen X.F."/>
            <person name="Zhang C."/>
            <person name="Zhao X."/>
            <person name="He X."/>
            <person name="Zhang G.Q."/>
            <person name="Liu Z.J."/>
            <person name="Xu Q."/>
        </authorList>
    </citation>
    <scope>NUCLEOTIDE SEQUENCE [LARGE SCALE GENOMIC DNA]</scope>
    <source>
        <strain evidence="11">GZMU011</strain>
    </source>
</reference>
<evidence type="ECO:0000256" key="5">
    <source>
        <dbReference type="ARBA" id="ARBA00022729"/>
    </source>
</evidence>
<dbReference type="FunFam" id="2.30.180.10:FF:000012">
    <property type="entry name" value="Fasciclin-like arabinogalactan protein 7"/>
    <property type="match status" value="1"/>
</dbReference>
<keyword evidence="4" id="KW-0336">GPI-anchor</keyword>
<accession>A0ABD0VCB4</accession>
<dbReference type="PANTHER" id="PTHR32077">
    <property type="entry name" value="FASCICLIN-LIKE ARABINOGALACTAN PROTEIN"/>
    <property type="match status" value="1"/>
</dbReference>
<dbReference type="GO" id="GO:0005886">
    <property type="term" value="C:plasma membrane"/>
    <property type="evidence" value="ECO:0007669"/>
    <property type="project" value="UniProtKB-SubCell"/>
</dbReference>
<keyword evidence="9" id="KW-0812">Transmembrane</keyword>
<comment type="similarity">
    <text evidence="2">Belongs to the fasciclin-like AGP family.</text>
</comment>
<feature type="domain" description="FAS1" evidence="10">
    <location>
        <begin position="49"/>
        <end position="191"/>
    </location>
</feature>
<keyword evidence="4" id="KW-0449">Lipoprotein</keyword>
<organism evidence="11 12">
    <name type="scientific">Dendrobium thyrsiflorum</name>
    <name type="common">Pinecone-like raceme dendrobium</name>
    <name type="synonym">Orchid</name>
    <dbReference type="NCBI Taxonomy" id="117978"/>
    <lineage>
        <taxon>Eukaryota</taxon>
        <taxon>Viridiplantae</taxon>
        <taxon>Streptophyta</taxon>
        <taxon>Embryophyta</taxon>
        <taxon>Tracheophyta</taxon>
        <taxon>Spermatophyta</taxon>
        <taxon>Magnoliopsida</taxon>
        <taxon>Liliopsida</taxon>
        <taxon>Asparagales</taxon>
        <taxon>Orchidaceae</taxon>
        <taxon>Epidendroideae</taxon>
        <taxon>Malaxideae</taxon>
        <taxon>Dendrobiinae</taxon>
        <taxon>Dendrobium</taxon>
    </lineage>
</organism>
<dbReference type="EMBL" id="JANQDX010000006">
    <property type="protein sequence ID" value="KAL0922710.1"/>
    <property type="molecule type" value="Genomic_DNA"/>
</dbReference>
<evidence type="ECO:0000256" key="1">
    <source>
        <dbReference type="ARBA" id="ARBA00004609"/>
    </source>
</evidence>
<feature type="region of interest" description="Disordered" evidence="8">
    <location>
        <begin position="223"/>
        <end position="243"/>
    </location>
</feature>